<sequence>MFYSFADKKRPESKNVLHYNNLIECLDLHLTEIDLIDYRGSTSEIKLARFFVLEASVLKVMRFGVLWRNNEWRADHRKRLRLNDKVSAKAEFVFETSSGQRLENLFAH</sequence>
<gene>
    <name evidence="2" type="ORF">U1T56_24185</name>
</gene>
<evidence type="ECO:0000259" key="1">
    <source>
        <dbReference type="Pfam" id="PF08387"/>
    </source>
</evidence>
<protein>
    <submittedName>
        <fullName evidence="2">FBD domain-containing protein</fullName>
    </submittedName>
</protein>
<name>A0ABU8XYG1_9PROT</name>
<accession>A0ABU8XYG1</accession>
<reference evidence="2 3" key="1">
    <citation type="submission" date="2024-01" db="EMBL/GenBank/DDBJ databases">
        <title>Multi-omics insights into the function and evolution of sodium benzoate biodegradation pathways in Benzoatithermus flavus gen. nov., sp. nov. from hot spring.</title>
        <authorList>
            <person name="Hu C.-J."/>
            <person name="Li W.-J."/>
        </authorList>
    </citation>
    <scope>NUCLEOTIDE SEQUENCE [LARGE SCALE GENOMIC DNA]</scope>
    <source>
        <strain evidence="2 3">SYSU G07066</strain>
    </source>
</reference>
<organism evidence="2 3">
    <name type="scientific">Benzoatithermus flavus</name>
    <dbReference type="NCBI Taxonomy" id="3108223"/>
    <lineage>
        <taxon>Bacteria</taxon>
        <taxon>Pseudomonadati</taxon>
        <taxon>Pseudomonadota</taxon>
        <taxon>Alphaproteobacteria</taxon>
        <taxon>Geminicoccales</taxon>
        <taxon>Geminicoccaceae</taxon>
        <taxon>Benzoatithermus</taxon>
    </lineage>
</organism>
<proteinExistence type="predicted"/>
<feature type="non-terminal residue" evidence="2">
    <location>
        <position position="108"/>
    </location>
</feature>
<dbReference type="EMBL" id="JBBLZC010000112">
    <property type="protein sequence ID" value="MEK0086245.1"/>
    <property type="molecule type" value="Genomic_DNA"/>
</dbReference>
<dbReference type="RefSeq" id="WP_418162066.1">
    <property type="nucleotide sequence ID" value="NZ_JBBLZC010000112.1"/>
</dbReference>
<dbReference type="Pfam" id="PF08387">
    <property type="entry name" value="FBD"/>
    <property type="match status" value="1"/>
</dbReference>
<feature type="domain" description="FBD" evidence="1">
    <location>
        <begin position="21"/>
        <end position="63"/>
    </location>
</feature>
<comment type="caution">
    <text evidence="2">The sequence shown here is derived from an EMBL/GenBank/DDBJ whole genome shotgun (WGS) entry which is preliminary data.</text>
</comment>
<dbReference type="InterPro" id="IPR006566">
    <property type="entry name" value="FBD"/>
</dbReference>
<dbReference type="Proteomes" id="UP001375743">
    <property type="component" value="Unassembled WGS sequence"/>
</dbReference>
<evidence type="ECO:0000313" key="3">
    <source>
        <dbReference type="Proteomes" id="UP001375743"/>
    </source>
</evidence>
<evidence type="ECO:0000313" key="2">
    <source>
        <dbReference type="EMBL" id="MEK0086245.1"/>
    </source>
</evidence>
<keyword evidence="3" id="KW-1185">Reference proteome</keyword>